<name>A0A2H1J2B8_BREAU</name>
<dbReference type="InterPro" id="IPR036565">
    <property type="entry name" value="Mur-like_cat_sf"/>
</dbReference>
<feature type="domain" description="Mur ligase C-terminal" evidence="4">
    <location>
        <begin position="353"/>
        <end position="467"/>
    </location>
</feature>
<evidence type="ECO:0000256" key="1">
    <source>
        <dbReference type="ARBA" id="ARBA00022598"/>
    </source>
</evidence>
<accession>A0A2H1J2B8</accession>
<dbReference type="Gene3D" id="3.90.190.20">
    <property type="entry name" value="Mur ligase, C-terminal domain"/>
    <property type="match status" value="1"/>
</dbReference>
<dbReference type="AlphaFoldDB" id="A0A2H1J2B8"/>
<dbReference type="InterPro" id="IPR036615">
    <property type="entry name" value="Mur_ligase_C_dom_sf"/>
</dbReference>
<dbReference type="SUPFAM" id="SSF53244">
    <property type="entry name" value="MurD-like peptide ligases, peptide-binding domain"/>
    <property type="match status" value="1"/>
</dbReference>
<dbReference type="Gene3D" id="3.40.1190.10">
    <property type="entry name" value="Mur-like, catalytic domain"/>
    <property type="match status" value="1"/>
</dbReference>
<gene>
    <name evidence="6" type="ORF">BAUR920_01660</name>
</gene>
<protein>
    <submittedName>
        <fullName evidence="6">UDP-N-acetylmuramoyl-tripeptide--D-alanyl-D-alanine ligase</fullName>
        <ecNumber evidence="6">6.3.2.10</ecNumber>
    </submittedName>
</protein>
<evidence type="ECO:0000313" key="7">
    <source>
        <dbReference type="Proteomes" id="UP000234289"/>
    </source>
</evidence>
<dbReference type="EC" id="6.3.2.10" evidence="6"/>
<dbReference type="InterPro" id="IPR013221">
    <property type="entry name" value="Mur_ligase_cen"/>
</dbReference>
<evidence type="ECO:0000313" key="6">
    <source>
        <dbReference type="EMBL" id="SMX81605.1"/>
    </source>
</evidence>
<dbReference type="SUPFAM" id="SSF53623">
    <property type="entry name" value="MurD-like peptide ligases, catalytic domain"/>
    <property type="match status" value="1"/>
</dbReference>
<keyword evidence="3" id="KW-0067">ATP-binding</keyword>
<keyword evidence="2" id="KW-0547">Nucleotide-binding</keyword>
<dbReference type="GO" id="GO:0005524">
    <property type="term" value="F:ATP binding"/>
    <property type="evidence" value="ECO:0007669"/>
    <property type="project" value="UniProtKB-KW"/>
</dbReference>
<dbReference type="EMBL" id="FXZG01000008">
    <property type="protein sequence ID" value="SMX81605.1"/>
    <property type="molecule type" value="Genomic_DNA"/>
</dbReference>
<dbReference type="PANTHER" id="PTHR43024">
    <property type="entry name" value="UDP-N-ACETYLMURAMOYL-TRIPEPTIDE--D-ALANYL-D-ALANINE LIGASE"/>
    <property type="match status" value="1"/>
</dbReference>
<dbReference type="Proteomes" id="UP000234289">
    <property type="component" value="Unassembled WGS sequence"/>
</dbReference>
<dbReference type="Pfam" id="PF08245">
    <property type="entry name" value="Mur_ligase_M"/>
    <property type="match status" value="1"/>
</dbReference>
<evidence type="ECO:0000259" key="5">
    <source>
        <dbReference type="Pfam" id="PF08245"/>
    </source>
</evidence>
<feature type="domain" description="Mur ligase central" evidence="5">
    <location>
        <begin position="127"/>
        <end position="315"/>
    </location>
</feature>
<dbReference type="InterPro" id="IPR004101">
    <property type="entry name" value="Mur_ligase_C"/>
</dbReference>
<reference evidence="7" key="1">
    <citation type="submission" date="2017-03" db="EMBL/GenBank/DDBJ databases">
        <authorList>
            <person name="Monnet C."/>
        </authorList>
    </citation>
    <scope>NUCLEOTIDE SEQUENCE [LARGE SCALE GENOMIC DNA]</scope>
    <source>
        <strain evidence="7">CNRZ 920</strain>
    </source>
</reference>
<sequence length="485" mass="51831">MQISELLSLLPDDTAGDYRGDPGADFNGLTVRFSGKRVRGKFCVMLTESWGSAKAVKKYFSPEVSFAKHIASARRNGALGFVLPREFADDPAVAGTNAFFTDDTANFAFTATTAIRNSASAGRITAITGSAGKSTTKSMITHALKQLVPSEDIYSPGSTQNVEASILGHMSMNHRYPHSVLEIAGSAFHRFRRNGFAPSADVSIVTSISEAHLDYLSDTATVADIKSDIFRDPPPAGIAVINVDTLHSDILVRRAVRAGRQLVTYGQSEGATIRLRDYDIATGSVTAEIGDELLSYTVGARGRHMALNSLAVIATLRALGFRDWRRAVASLATFEALDGRGKSIELNVAGGVVTMIDESYNANPASMRAAIETFNDMRAGRSGRKIAVLGDILELGSEAESIHLSLVDLLEAAQFDQVHLVGEYMGAVGEALADRGVETAHWTNLDHLIAALRAGLRADDEMLFKSSNGTGVHLVVSALVGVESR</sequence>
<keyword evidence="1 6" id="KW-0436">Ligase</keyword>
<dbReference type="GO" id="GO:0047480">
    <property type="term" value="F:UDP-N-acetylmuramoyl-tripeptide-D-alanyl-D-alanine ligase activity"/>
    <property type="evidence" value="ECO:0007669"/>
    <property type="project" value="UniProtKB-EC"/>
</dbReference>
<organism evidence="6 7">
    <name type="scientific">Brevibacterium aurantiacum</name>
    <dbReference type="NCBI Taxonomy" id="273384"/>
    <lineage>
        <taxon>Bacteria</taxon>
        <taxon>Bacillati</taxon>
        <taxon>Actinomycetota</taxon>
        <taxon>Actinomycetes</taxon>
        <taxon>Micrococcales</taxon>
        <taxon>Brevibacteriaceae</taxon>
        <taxon>Brevibacterium</taxon>
    </lineage>
</organism>
<evidence type="ECO:0000256" key="2">
    <source>
        <dbReference type="ARBA" id="ARBA00022741"/>
    </source>
</evidence>
<evidence type="ECO:0000256" key="3">
    <source>
        <dbReference type="ARBA" id="ARBA00022840"/>
    </source>
</evidence>
<dbReference type="InterPro" id="IPR051046">
    <property type="entry name" value="MurCDEF_CellWall_CoF430Synth"/>
</dbReference>
<dbReference type="RefSeq" id="WP_101639033.1">
    <property type="nucleotide sequence ID" value="NZ_FXZG01000008.1"/>
</dbReference>
<dbReference type="PANTHER" id="PTHR43024:SF1">
    <property type="entry name" value="UDP-N-ACETYLMURAMOYL-TRIPEPTIDE--D-ALANYL-D-ALANINE LIGASE"/>
    <property type="match status" value="1"/>
</dbReference>
<evidence type="ECO:0000259" key="4">
    <source>
        <dbReference type="Pfam" id="PF02875"/>
    </source>
</evidence>
<proteinExistence type="predicted"/>
<dbReference type="Pfam" id="PF02875">
    <property type="entry name" value="Mur_ligase_C"/>
    <property type="match status" value="1"/>
</dbReference>